<dbReference type="InterPro" id="IPR000700">
    <property type="entry name" value="PAS-assoc_C"/>
</dbReference>
<dbReference type="AlphaFoldDB" id="A0A9D5Q5Z6"/>
<dbReference type="PANTHER" id="PTHR43304">
    <property type="entry name" value="PHYTOCHROME-LIKE PROTEIN CPH1"/>
    <property type="match status" value="1"/>
</dbReference>
<evidence type="ECO:0000256" key="5">
    <source>
        <dbReference type="ARBA" id="ARBA00022777"/>
    </source>
</evidence>
<dbReference type="InterPro" id="IPR001610">
    <property type="entry name" value="PAC"/>
</dbReference>
<proteinExistence type="predicted"/>
<evidence type="ECO:0000256" key="3">
    <source>
        <dbReference type="ARBA" id="ARBA00022553"/>
    </source>
</evidence>
<keyword evidence="5" id="KW-0418">Kinase</keyword>
<keyword evidence="3" id="KW-0597">Phosphoprotein</keyword>
<feature type="domain" description="PAS" evidence="6">
    <location>
        <begin position="52"/>
        <end position="97"/>
    </location>
</feature>
<dbReference type="SMART" id="SM00086">
    <property type="entry name" value="PAC"/>
    <property type="match status" value="1"/>
</dbReference>
<dbReference type="NCBIfam" id="TIGR00229">
    <property type="entry name" value="sensory_box"/>
    <property type="match status" value="1"/>
</dbReference>
<dbReference type="Gene3D" id="3.30.450.20">
    <property type="entry name" value="PAS domain"/>
    <property type="match status" value="1"/>
</dbReference>
<accession>A0A9D5Q5Z6</accession>
<dbReference type="PANTHER" id="PTHR43304:SF1">
    <property type="entry name" value="PAC DOMAIN-CONTAINING PROTEIN"/>
    <property type="match status" value="1"/>
</dbReference>
<dbReference type="CDD" id="cd00130">
    <property type="entry name" value="PAS"/>
    <property type="match status" value="1"/>
</dbReference>
<evidence type="ECO:0000256" key="1">
    <source>
        <dbReference type="ARBA" id="ARBA00000085"/>
    </source>
</evidence>
<comment type="catalytic activity">
    <reaction evidence="1">
        <text>ATP + protein L-histidine = ADP + protein N-phospho-L-histidine.</text>
        <dbReference type="EC" id="2.7.13.3"/>
    </reaction>
</comment>
<dbReference type="Pfam" id="PF08447">
    <property type="entry name" value="PAS_3"/>
    <property type="match status" value="1"/>
</dbReference>
<name>A0A9D5Q5Z6_9BACT</name>
<dbReference type="PROSITE" id="PS50112">
    <property type="entry name" value="PAS"/>
    <property type="match status" value="1"/>
</dbReference>
<protein>
    <recommendedName>
        <fullName evidence="2">histidine kinase</fullName>
        <ecNumber evidence="2">2.7.13.3</ecNumber>
    </recommendedName>
</protein>
<dbReference type="SUPFAM" id="SSF55785">
    <property type="entry name" value="PYP-like sensor domain (PAS domain)"/>
    <property type="match status" value="1"/>
</dbReference>
<dbReference type="InterPro" id="IPR035965">
    <property type="entry name" value="PAS-like_dom_sf"/>
</dbReference>
<dbReference type="InterPro" id="IPR052162">
    <property type="entry name" value="Sensor_kinase/Photoreceptor"/>
</dbReference>
<organism evidence="8 9">
    <name type="scientific">candidate division KSB3 bacterium</name>
    <dbReference type="NCBI Taxonomy" id="2044937"/>
    <lineage>
        <taxon>Bacteria</taxon>
        <taxon>candidate division KSB3</taxon>
    </lineage>
</organism>
<dbReference type="EMBL" id="WJJP01000395">
    <property type="protein sequence ID" value="MBD3325334.1"/>
    <property type="molecule type" value="Genomic_DNA"/>
</dbReference>
<comment type="caution">
    <text evidence="8">The sequence shown here is derived from an EMBL/GenBank/DDBJ whole genome shotgun (WGS) entry which is preliminary data.</text>
</comment>
<evidence type="ECO:0000259" key="6">
    <source>
        <dbReference type="PROSITE" id="PS50112"/>
    </source>
</evidence>
<feature type="domain" description="PAC" evidence="7">
    <location>
        <begin position="100"/>
        <end position="153"/>
    </location>
</feature>
<reference evidence="8" key="1">
    <citation type="submission" date="2019-11" db="EMBL/GenBank/DDBJ databases">
        <title>Microbial mats filling the niche in hypersaline microbial mats.</title>
        <authorList>
            <person name="Wong H.L."/>
            <person name="Macleod F.I."/>
            <person name="White R.A. III"/>
            <person name="Burns B.P."/>
        </authorList>
    </citation>
    <scope>NUCLEOTIDE SEQUENCE</scope>
    <source>
        <strain evidence="8">Rbin_158</strain>
    </source>
</reference>
<dbReference type="InterPro" id="IPR013655">
    <property type="entry name" value="PAS_fold_3"/>
</dbReference>
<evidence type="ECO:0000313" key="9">
    <source>
        <dbReference type="Proteomes" id="UP000649604"/>
    </source>
</evidence>
<keyword evidence="4" id="KW-0808">Transferase</keyword>
<dbReference type="EC" id="2.7.13.3" evidence="2"/>
<evidence type="ECO:0000259" key="7">
    <source>
        <dbReference type="PROSITE" id="PS50113"/>
    </source>
</evidence>
<feature type="non-terminal residue" evidence="8">
    <location>
        <position position="1"/>
    </location>
</feature>
<evidence type="ECO:0000256" key="2">
    <source>
        <dbReference type="ARBA" id="ARBA00012438"/>
    </source>
</evidence>
<evidence type="ECO:0000256" key="4">
    <source>
        <dbReference type="ARBA" id="ARBA00022679"/>
    </source>
</evidence>
<sequence>GNDRQIGVGIDITERQATETALQVIKDRLELAMEVGGLAWWDWDVQTGHVAYNAHKAEMLGYDPSELDPTVDTFTAMIHPDDYDRVMHAMRDHLAGKGDYNVEYRMQTKSGDWRWFRDRGSVVERDAEGNPARLTGVVFDTTDRQRHETQPVNTEGV</sequence>
<dbReference type="InterPro" id="IPR000014">
    <property type="entry name" value="PAS"/>
</dbReference>
<evidence type="ECO:0000313" key="8">
    <source>
        <dbReference type="EMBL" id="MBD3325334.1"/>
    </source>
</evidence>
<dbReference type="Proteomes" id="UP000649604">
    <property type="component" value="Unassembled WGS sequence"/>
</dbReference>
<gene>
    <name evidence="8" type="ORF">GF339_12160</name>
</gene>
<dbReference type="GO" id="GO:0004673">
    <property type="term" value="F:protein histidine kinase activity"/>
    <property type="evidence" value="ECO:0007669"/>
    <property type="project" value="UniProtKB-EC"/>
</dbReference>
<dbReference type="PROSITE" id="PS50113">
    <property type="entry name" value="PAC"/>
    <property type="match status" value="1"/>
</dbReference>